<dbReference type="Gene3D" id="2.120.10.80">
    <property type="entry name" value="Kelch-type beta propeller"/>
    <property type="match status" value="1"/>
</dbReference>
<feature type="domain" description="F-box" evidence="3">
    <location>
        <begin position="24"/>
        <end position="69"/>
    </location>
</feature>
<evidence type="ECO:0000256" key="2">
    <source>
        <dbReference type="ARBA" id="ARBA00022737"/>
    </source>
</evidence>
<organism evidence="4 5">
    <name type="scientific">Salvia divinorum</name>
    <name type="common">Maria pastora</name>
    <name type="synonym">Diviner's sage</name>
    <dbReference type="NCBI Taxonomy" id="28513"/>
    <lineage>
        <taxon>Eukaryota</taxon>
        <taxon>Viridiplantae</taxon>
        <taxon>Streptophyta</taxon>
        <taxon>Embryophyta</taxon>
        <taxon>Tracheophyta</taxon>
        <taxon>Spermatophyta</taxon>
        <taxon>Magnoliopsida</taxon>
        <taxon>eudicotyledons</taxon>
        <taxon>Gunneridae</taxon>
        <taxon>Pentapetalae</taxon>
        <taxon>asterids</taxon>
        <taxon>lamiids</taxon>
        <taxon>Lamiales</taxon>
        <taxon>Lamiaceae</taxon>
        <taxon>Nepetoideae</taxon>
        <taxon>Mentheae</taxon>
        <taxon>Salviinae</taxon>
        <taxon>Salvia</taxon>
        <taxon>Salvia subgen. Calosphace</taxon>
    </lineage>
</organism>
<keyword evidence="1" id="KW-0880">Kelch repeat</keyword>
<dbReference type="PANTHER" id="PTHR31672">
    <property type="entry name" value="BNACNNG10540D PROTEIN"/>
    <property type="match status" value="1"/>
</dbReference>
<dbReference type="SUPFAM" id="SSF50965">
    <property type="entry name" value="Galactose oxidase, central domain"/>
    <property type="match status" value="1"/>
</dbReference>
<evidence type="ECO:0000313" key="4">
    <source>
        <dbReference type="EMBL" id="KAL1533589.1"/>
    </source>
</evidence>
<gene>
    <name evidence="4" type="ORF">AAHA92_33454</name>
</gene>
<reference evidence="4 5" key="1">
    <citation type="submission" date="2024-06" db="EMBL/GenBank/DDBJ databases">
        <title>A chromosome level genome sequence of Diviner's sage (Salvia divinorum).</title>
        <authorList>
            <person name="Ford S.A."/>
            <person name="Ro D.-K."/>
            <person name="Ness R.W."/>
            <person name="Phillips M.A."/>
        </authorList>
    </citation>
    <scope>NUCLEOTIDE SEQUENCE [LARGE SCALE GENOMIC DNA]</scope>
    <source>
        <strain evidence="4">SAF-2024a</strain>
        <tissue evidence="4">Leaf</tissue>
    </source>
</reference>
<name>A0ABD1FRN4_SALDI</name>
<keyword evidence="5" id="KW-1185">Reference proteome</keyword>
<dbReference type="Proteomes" id="UP001567538">
    <property type="component" value="Unassembled WGS sequence"/>
</dbReference>
<dbReference type="InterPro" id="IPR001810">
    <property type="entry name" value="F-box_dom"/>
</dbReference>
<dbReference type="InterPro" id="IPR015915">
    <property type="entry name" value="Kelch-typ_b-propeller"/>
</dbReference>
<evidence type="ECO:0000313" key="5">
    <source>
        <dbReference type="Proteomes" id="UP001567538"/>
    </source>
</evidence>
<protein>
    <submittedName>
        <fullName evidence="4">Galactose oxidase/kelch repeat superfamily protein</fullName>
    </submittedName>
</protein>
<keyword evidence="2" id="KW-0677">Repeat</keyword>
<dbReference type="Pfam" id="PF07734">
    <property type="entry name" value="FBA_1"/>
    <property type="match status" value="1"/>
</dbReference>
<dbReference type="Gene3D" id="1.20.1280.50">
    <property type="match status" value="1"/>
</dbReference>
<evidence type="ECO:0000256" key="1">
    <source>
        <dbReference type="ARBA" id="ARBA00022441"/>
    </source>
</evidence>
<dbReference type="InterPro" id="IPR036047">
    <property type="entry name" value="F-box-like_dom_sf"/>
</dbReference>
<dbReference type="InterPro" id="IPR011043">
    <property type="entry name" value="Gal_Oxase/kelch_b-propeller"/>
</dbReference>
<dbReference type="FunFam" id="1.20.1280.50:FF:000008">
    <property type="entry name" value="F-box only protein 6"/>
    <property type="match status" value="1"/>
</dbReference>
<dbReference type="Pfam" id="PF00646">
    <property type="entry name" value="F-box"/>
    <property type="match status" value="1"/>
</dbReference>
<dbReference type="AlphaFoldDB" id="A0ABD1FRN4"/>
<evidence type="ECO:0000259" key="3">
    <source>
        <dbReference type="PROSITE" id="PS50181"/>
    </source>
</evidence>
<proteinExistence type="predicted"/>
<dbReference type="PANTHER" id="PTHR31672:SF12">
    <property type="entry name" value="F-BOX DOMAIN-CONTAINING PROTEIN"/>
    <property type="match status" value="1"/>
</dbReference>
<dbReference type="EMBL" id="JBEAFC010000014">
    <property type="protein sequence ID" value="KAL1533589.1"/>
    <property type="molecule type" value="Genomic_DNA"/>
</dbReference>
<dbReference type="SUPFAM" id="SSF81383">
    <property type="entry name" value="F-box domain"/>
    <property type="match status" value="1"/>
</dbReference>
<dbReference type="CDD" id="cd22157">
    <property type="entry name" value="F-box_AtFBW1-like"/>
    <property type="match status" value="1"/>
</dbReference>
<dbReference type="PROSITE" id="PS50181">
    <property type="entry name" value="FBOX"/>
    <property type="match status" value="1"/>
</dbReference>
<dbReference type="InterPro" id="IPR006527">
    <property type="entry name" value="F-box-assoc_dom_typ1"/>
</dbReference>
<dbReference type="SMART" id="SM00256">
    <property type="entry name" value="FBOX"/>
    <property type="match status" value="1"/>
</dbReference>
<dbReference type="FunFam" id="2.120.10.80:FF:000059">
    <property type="entry name" value="F-box only protein 6"/>
    <property type="match status" value="1"/>
</dbReference>
<comment type="caution">
    <text evidence="4">The sequence shown here is derived from an EMBL/GenBank/DDBJ whole genome shotgun (WGS) entry which is preliminary data.</text>
</comment>
<sequence>MVEHKRVSKKGRKERKATTCSMEDEIWKDFPEDLFEAVIARVPIATFFRFRSVCRKWNSLVSCESFKQQCAQVKHAKPWFYAINKESILMGTMYDPSLNKWHHPRVPNEWVMYPVASAGGLVCLHEYNHIRFHVCNPLTRSCKELPARSAGKPVRSNAAVGMTARNGGYTILWVGNEGDYQVFDSANNSWIHPGSMPQSVKLPLALKFSTTRAVSVEGTLYFMRSDPDGLLSYEVDTGMWRQYVVPNPHMGLSCQALAESGGRIMLVGLLTEGAASCVCIWELQMMTLLWKEVDRMPNVWSSKLYGKKNVRMSCLGNKTLLMLSLRVNHMSRLFTYDLSTREWLKLPGCVVPTTRTRKTQWIALGTAFHPCLTAIP</sequence>
<accession>A0ABD1FRN4</accession>
<dbReference type="InterPro" id="IPR050796">
    <property type="entry name" value="SCF_F-box_component"/>
</dbReference>